<dbReference type="PRINTS" id="PR00705">
    <property type="entry name" value="PAPAIN"/>
</dbReference>
<reference evidence="10 11" key="1">
    <citation type="submission" date="2024-01" db="EMBL/GenBank/DDBJ databases">
        <title>The complete chloroplast genome sequence of Lithospermum erythrorhizon: insights into the phylogenetic relationship among Boraginaceae species and the maternal lineages of purple gromwells.</title>
        <authorList>
            <person name="Okada T."/>
            <person name="Watanabe K."/>
        </authorList>
    </citation>
    <scope>NUCLEOTIDE SEQUENCE [LARGE SCALE GENOMIC DNA]</scope>
</reference>
<dbReference type="Proteomes" id="UP001454036">
    <property type="component" value="Unassembled WGS sequence"/>
</dbReference>
<dbReference type="PROSITE" id="PS00139">
    <property type="entry name" value="THIOL_PROTEASE_CYS"/>
    <property type="match status" value="1"/>
</dbReference>
<name>A0AAV3QAD7_LITER</name>
<proteinExistence type="inferred from homology"/>
<dbReference type="SMART" id="SM00848">
    <property type="entry name" value="Inhibitor_I29"/>
    <property type="match status" value="1"/>
</dbReference>
<evidence type="ECO:0000256" key="1">
    <source>
        <dbReference type="ARBA" id="ARBA00008455"/>
    </source>
</evidence>
<dbReference type="InterPro" id="IPR013128">
    <property type="entry name" value="Peptidase_C1A"/>
</dbReference>
<comment type="similarity">
    <text evidence="1">Belongs to the peptidase C1 family.</text>
</comment>
<keyword evidence="7" id="KW-1133">Transmembrane helix</keyword>
<keyword evidence="2 10" id="KW-0645">Protease</keyword>
<evidence type="ECO:0000256" key="7">
    <source>
        <dbReference type="SAM" id="Phobius"/>
    </source>
</evidence>
<evidence type="ECO:0000256" key="4">
    <source>
        <dbReference type="ARBA" id="ARBA00022801"/>
    </source>
</evidence>
<keyword evidence="5" id="KW-0788">Thiol protease</keyword>
<evidence type="ECO:0000313" key="11">
    <source>
        <dbReference type="Proteomes" id="UP001454036"/>
    </source>
</evidence>
<dbReference type="PANTHER" id="PTHR12411">
    <property type="entry name" value="CYSTEINE PROTEASE FAMILY C1-RELATED"/>
    <property type="match status" value="1"/>
</dbReference>
<dbReference type="Pfam" id="PF00112">
    <property type="entry name" value="Peptidase_C1"/>
    <property type="match status" value="1"/>
</dbReference>
<dbReference type="InterPro" id="IPR013201">
    <property type="entry name" value="Prot_inhib_I29"/>
</dbReference>
<evidence type="ECO:0000256" key="5">
    <source>
        <dbReference type="ARBA" id="ARBA00022807"/>
    </source>
</evidence>
<evidence type="ECO:0000313" key="10">
    <source>
        <dbReference type="EMBL" id="GAA0160141.1"/>
    </source>
</evidence>
<sequence>MDDHIFHSSFALTLTMTKTLAIVQIVCLFTLLFSLPPFCFNAFSEHQEAKPETKSIVDRFIDWLNQTGRMYENRDEWNLRFGIYQSNVVLVDFINSLNFPYKLTDNVFADLTSQEFRSKYFGYKMNNNYTSEPHSNSTFLPFKLPPIIDWRNRGAVNPVKNQGQCGSCWAFSAVAAIEGITKIKTGKLLSLSEQELVDCDVHSDNEGCSGGYMEKAYEYIKKNGGITTEKDYAYTGKDGKCKTKKLKNHAAKISGYKTMHNTDESVLEAAVSRQPVSVAIDASGSEFQLYSSGVFTGDCGNSLNHGVTIVGYGVEKGVKYWLVRNSWGSKWGSHGYIKMQRHSSNEGGMCGIAMRASYPEI</sequence>
<evidence type="ECO:0000259" key="8">
    <source>
        <dbReference type="SMART" id="SM00645"/>
    </source>
</evidence>
<evidence type="ECO:0000256" key="6">
    <source>
        <dbReference type="ARBA" id="ARBA00023157"/>
    </source>
</evidence>
<comment type="caution">
    <text evidence="10">The sequence shown here is derived from an EMBL/GenBank/DDBJ whole genome shotgun (WGS) entry which is preliminary data.</text>
</comment>
<dbReference type="PROSITE" id="PS00640">
    <property type="entry name" value="THIOL_PROTEASE_ASN"/>
    <property type="match status" value="1"/>
</dbReference>
<dbReference type="InterPro" id="IPR000668">
    <property type="entry name" value="Peptidase_C1A_C"/>
</dbReference>
<dbReference type="AlphaFoldDB" id="A0AAV3QAD7"/>
<feature type="transmembrane region" description="Helical" evidence="7">
    <location>
        <begin position="20"/>
        <end position="40"/>
    </location>
</feature>
<dbReference type="SUPFAM" id="SSF54001">
    <property type="entry name" value="Cysteine proteinases"/>
    <property type="match status" value="1"/>
</dbReference>
<dbReference type="InterPro" id="IPR039417">
    <property type="entry name" value="Peptidase_C1A_papain-like"/>
</dbReference>
<feature type="domain" description="Cathepsin propeptide inhibitor" evidence="9">
    <location>
        <begin position="60"/>
        <end position="116"/>
    </location>
</feature>
<dbReference type="GO" id="GO:0008234">
    <property type="term" value="F:cysteine-type peptidase activity"/>
    <property type="evidence" value="ECO:0007669"/>
    <property type="project" value="UniProtKB-KW"/>
</dbReference>
<dbReference type="InterPro" id="IPR025660">
    <property type="entry name" value="Pept_his_AS"/>
</dbReference>
<gene>
    <name evidence="10" type="ORF">LIER_16764</name>
</gene>
<dbReference type="CDD" id="cd02248">
    <property type="entry name" value="Peptidase_C1A"/>
    <property type="match status" value="1"/>
</dbReference>
<evidence type="ECO:0000256" key="3">
    <source>
        <dbReference type="ARBA" id="ARBA00022729"/>
    </source>
</evidence>
<evidence type="ECO:0000259" key="9">
    <source>
        <dbReference type="SMART" id="SM00848"/>
    </source>
</evidence>
<dbReference type="Pfam" id="PF08246">
    <property type="entry name" value="Inhibitor_I29"/>
    <property type="match status" value="1"/>
</dbReference>
<dbReference type="InterPro" id="IPR025661">
    <property type="entry name" value="Pept_asp_AS"/>
</dbReference>
<organism evidence="10 11">
    <name type="scientific">Lithospermum erythrorhizon</name>
    <name type="common">Purple gromwell</name>
    <name type="synonym">Lithospermum officinale var. erythrorhizon</name>
    <dbReference type="NCBI Taxonomy" id="34254"/>
    <lineage>
        <taxon>Eukaryota</taxon>
        <taxon>Viridiplantae</taxon>
        <taxon>Streptophyta</taxon>
        <taxon>Embryophyta</taxon>
        <taxon>Tracheophyta</taxon>
        <taxon>Spermatophyta</taxon>
        <taxon>Magnoliopsida</taxon>
        <taxon>eudicotyledons</taxon>
        <taxon>Gunneridae</taxon>
        <taxon>Pentapetalae</taxon>
        <taxon>asterids</taxon>
        <taxon>lamiids</taxon>
        <taxon>Boraginales</taxon>
        <taxon>Boraginaceae</taxon>
        <taxon>Boraginoideae</taxon>
        <taxon>Lithospermeae</taxon>
        <taxon>Lithospermum</taxon>
    </lineage>
</organism>
<keyword evidence="4" id="KW-0378">Hydrolase</keyword>
<keyword evidence="7" id="KW-0472">Membrane</keyword>
<dbReference type="Gene3D" id="3.90.70.10">
    <property type="entry name" value="Cysteine proteinases"/>
    <property type="match status" value="1"/>
</dbReference>
<feature type="domain" description="Peptidase C1A papain C-terminal" evidence="8">
    <location>
        <begin position="144"/>
        <end position="360"/>
    </location>
</feature>
<keyword evidence="11" id="KW-1185">Reference proteome</keyword>
<keyword evidence="3" id="KW-0732">Signal</keyword>
<evidence type="ECO:0000256" key="2">
    <source>
        <dbReference type="ARBA" id="ARBA00022670"/>
    </source>
</evidence>
<dbReference type="PROSITE" id="PS00639">
    <property type="entry name" value="THIOL_PROTEASE_HIS"/>
    <property type="match status" value="1"/>
</dbReference>
<keyword evidence="7" id="KW-0812">Transmembrane</keyword>
<dbReference type="InterPro" id="IPR000169">
    <property type="entry name" value="Pept_cys_AS"/>
</dbReference>
<dbReference type="InterPro" id="IPR038765">
    <property type="entry name" value="Papain-like_cys_pep_sf"/>
</dbReference>
<protein>
    <submittedName>
        <fullName evidence="10">Cysteine protease</fullName>
    </submittedName>
</protein>
<dbReference type="SMART" id="SM00645">
    <property type="entry name" value="Pept_C1"/>
    <property type="match status" value="1"/>
</dbReference>
<dbReference type="FunFam" id="3.90.70.10:FF:000067">
    <property type="entry name" value="Senescence-specific cysteine protease"/>
    <property type="match status" value="1"/>
</dbReference>
<dbReference type="EMBL" id="BAABME010003786">
    <property type="protein sequence ID" value="GAA0160141.1"/>
    <property type="molecule type" value="Genomic_DNA"/>
</dbReference>
<keyword evidence="6" id="KW-1015">Disulfide bond</keyword>
<dbReference type="GO" id="GO:0006508">
    <property type="term" value="P:proteolysis"/>
    <property type="evidence" value="ECO:0007669"/>
    <property type="project" value="UniProtKB-KW"/>
</dbReference>
<accession>A0AAV3QAD7</accession>